<dbReference type="PRINTS" id="PR00759">
    <property type="entry name" value="BASICPTASE"/>
</dbReference>
<keyword evidence="1" id="KW-1015">Disulfide bond</keyword>
<dbReference type="PROSITE" id="PS00280">
    <property type="entry name" value="BPTI_KUNITZ_1"/>
    <property type="match status" value="1"/>
</dbReference>
<evidence type="ECO:0000259" key="2">
    <source>
        <dbReference type="PROSITE" id="PS50279"/>
    </source>
</evidence>
<proteinExistence type="predicted"/>
<dbReference type="PROSITE" id="PS50279">
    <property type="entry name" value="BPTI_KUNITZ_2"/>
    <property type="match status" value="1"/>
</dbReference>
<sequence>MSAMLRNTGCQSLHVSVFVLSERCLMPKKVGPCRGALPRWHFNPVTKKCENFIFGGCRENRNNFLSLEECAKACHTVPGMLLFYYIQL</sequence>
<feature type="domain" description="BPTI/Kunitz inhibitor" evidence="2">
    <location>
        <begin position="24"/>
        <end position="74"/>
    </location>
</feature>
<dbReference type="Proteomes" id="UP000472270">
    <property type="component" value="Unassembled WGS sequence"/>
</dbReference>
<reference evidence="3" key="2">
    <citation type="submission" date="2025-09" db="UniProtKB">
        <authorList>
            <consortium name="Ensembl"/>
        </authorList>
    </citation>
    <scope>IDENTIFICATION</scope>
</reference>
<accession>A0A673K5W8</accession>
<dbReference type="Gene3D" id="4.10.410.10">
    <property type="entry name" value="Pancreatic trypsin inhibitor Kunitz domain"/>
    <property type="match status" value="1"/>
</dbReference>
<dbReference type="InterPro" id="IPR002223">
    <property type="entry name" value="Kunitz_BPTI"/>
</dbReference>
<dbReference type="SUPFAM" id="SSF57362">
    <property type="entry name" value="BPTI-like"/>
    <property type="match status" value="1"/>
</dbReference>
<protein>
    <recommendedName>
        <fullName evidence="2">BPTI/Kunitz inhibitor domain-containing protein</fullName>
    </recommendedName>
</protein>
<dbReference type="InterPro" id="IPR020901">
    <property type="entry name" value="Prtase_inh_Kunz-CS"/>
</dbReference>
<dbReference type="CDD" id="cd22623">
    <property type="entry name" value="Kunitz_HAI1_1-like"/>
    <property type="match status" value="1"/>
</dbReference>
<dbReference type="GO" id="GO:0005886">
    <property type="term" value="C:plasma membrane"/>
    <property type="evidence" value="ECO:0007669"/>
    <property type="project" value="TreeGrafter"/>
</dbReference>
<dbReference type="FunFam" id="4.10.410.10:FF:000006">
    <property type="entry name" value="Serine peptidase inhibitor, Kunitz type 1"/>
    <property type="match status" value="1"/>
</dbReference>
<dbReference type="AlphaFoldDB" id="A0A673K5W8"/>
<dbReference type="GO" id="GO:0004867">
    <property type="term" value="F:serine-type endopeptidase inhibitor activity"/>
    <property type="evidence" value="ECO:0007669"/>
    <property type="project" value="InterPro"/>
</dbReference>
<dbReference type="GO" id="GO:0030198">
    <property type="term" value="P:extracellular matrix organization"/>
    <property type="evidence" value="ECO:0007669"/>
    <property type="project" value="TreeGrafter"/>
</dbReference>
<evidence type="ECO:0000313" key="4">
    <source>
        <dbReference type="Proteomes" id="UP000472270"/>
    </source>
</evidence>
<evidence type="ECO:0000256" key="1">
    <source>
        <dbReference type="ARBA" id="ARBA00023157"/>
    </source>
</evidence>
<dbReference type="GO" id="GO:0060429">
    <property type="term" value="P:epithelium development"/>
    <property type="evidence" value="ECO:0007669"/>
    <property type="project" value="TreeGrafter"/>
</dbReference>
<dbReference type="Pfam" id="PF00014">
    <property type="entry name" value="Kunitz_BPTI"/>
    <property type="match status" value="1"/>
</dbReference>
<dbReference type="PANTHER" id="PTHR46750:SF1">
    <property type="entry name" value="KUNITZ-TYPE PROTEASE INHIBITOR 1"/>
    <property type="match status" value="1"/>
</dbReference>
<name>A0A673K5W8_9TELE</name>
<dbReference type="GO" id="GO:0008544">
    <property type="term" value="P:epidermis development"/>
    <property type="evidence" value="ECO:0007669"/>
    <property type="project" value="TreeGrafter"/>
</dbReference>
<dbReference type="PANTHER" id="PTHR46750">
    <property type="entry name" value="KUNITZ-TYPE PROTEASE INHIBITOR 1"/>
    <property type="match status" value="1"/>
</dbReference>
<keyword evidence="4" id="KW-1185">Reference proteome</keyword>
<reference evidence="3" key="1">
    <citation type="submission" date="2025-08" db="UniProtKB">
        <authorList>
            <consortium name="Ensembl"/>
        </authorList>
    </citation>
    <scope>IDENTIFICATION</scope>
</reference>
<dbReference type="InterPro" id="IPR036880">
    <property type="entry name" value="Kunitz_BPTI_sf"/>
</dbReference>
<evidence type="ECO:0000313" key="3">
    <source>
        <dbReference type="Ensembl" id="ENSSRHP00000057998.1"/>
    </source>
</evidence>
<dbReference type="SMART" id="SM00131">
    <property type="entry name" value="KU"/>
    <property type="match status" value="1"/>
</dbReference>
<organism evidence="3 4">
    <name type="scientific">Sinocyclocheilus rhinocerous</name>
    <dbReference type="NCBI Taxonomy" id="307959"/>
    <lineage>
        <taxon>Eukaryota</taxon>
        <taxon>Metazoa</taxon>
        <taxon>Chordata</taxon>
        <taxon>Craniata</taxon>
        <taxon>Vertebrata</taxon>
        <taxon>Euteleostomi</taxon>
        <taxon>Actinopterygii</taxon>
        <taxon>Neopterygii</taxon>
        <taxon>Teleostei</taxon>
        <taxon>Ostariophysi</taxon>
        <taxon>Cypriniformes</taxon>
        <taxon>Cyprinidae</taxon>
        <taxon>Cyprininae</taxon>
        <taxon>Sinocyclocheilus</taxon>
    </lineage>
</organism>
<dbReference type="Ensembl" id="ENSSRHT00000059614.1">
    <property type="protein sequence ID" value="ENSSRHP00000057998.1"/>
    <property type="gene ID" value="ENSSRHG00000029087.1"/>
</dbReference>